<dbReference type="InterPro" id="IPR029063">
    <property type="entry name" value="SAM-dependent_MTases_sf"/>
</dbReference>
<keyword evidence="1" id="KW-0489">Methyltransferase</keyword>
<dbReference type="PIRSF" id="PIRSF018637">
    <property type="entry name" value="TrmK"/>
    <property type="match status" value="1"/>
</dbReference>
<reference evidence="1 2" key="1">
    <citation type="submission" date="2018-06" db="EMBL/GenBank/DDBJ databases">
        <title>Genomic Encyclopedia of Type Strains, Phase III (KMG-III): the genomes of soil and plant-associated and newly described type strains.</title>
        <authorList>
            <person name="Whitman W."/>
        </authorList>
    </citation>
    <scope>NUCLEOTIDE SEQUENCE [LARGE SCALE GENOMIC DNA]</scope>
    <source>
        <strain evidence="1 2">CGMCC 1.8979</strain>
    </source>
</reference>
<name>A0A327YNE4_9BACL</name>
<proteinExistence type="predicted"/>
<dbReference type="PANTHER" id="PTHR38451">
    <property type="entry name" value="TRNA (ADENINE(22)-N(1))-METHYLTRANSFERASE"/>
    <property type="match status" value="1"/>
</dbReference>
<keyword evidence="2" id="KW-1185">Reference proteome</keyword>
<dbReference type="GO" id="GO:0032259">
    <property type="term" value="P:methylation"/>
    <property type="evidence" value="ECO:0007669"/>
    <property type="project" value="UniProtKB-KW"/>
</dbReference>
<organism evidence="1 2">
    <name type="scientific">Paranoxybacillus vitaminiphilus</name>
    <dbReference type="NCBI Taxonomy" id="581036"/>
    <lineage>
        <taxon>Bacteria</taxon>
        <taxon>Bacillati</taxon>
        <taxon>Bacillota</taxon>
        <taxon>Bacilli</taxon>
        <taxon>Bacillales</taxon>
        <taxon>Anoxybacillaceae</taxon>
        <taxon>Paranoxybacillus</taxon>
    </lineage>
</organism>
<dbReference type="Proteomes" id="UP000248555">
    <property type="component" value="Unassembled WGS sequence"/>
</dbReference>
<keyword evidence="1" id="KW-0808">Transferase</keyword>
<evidence type="ECO:0000313" key="2">
    <source>
        <dbReference type="Proteomes" id="UP000248555"/>
    </source>
</evidence>
<dbReference type="SUPFAM" id="SSF53335">
    <property type="entry name" value="S-adenosyl-L-methionine-dependent methyltransferases"/>
    <property type="match status" value="1"/>
</dbReference>
<protein>
    <submittedName>
        <fullName evidence="1">tRNA (Adenine22-N1)-methyltransferase</fullName>
    </submittedName>
</protein>
<sequence length="241" mass="27274">MQDCGEEMNELKLSKRLETVVSFIPKQSKLADIGSDHAYLPCYAYLNGYITMAVAGEITDGPLRSAREQVKKTGLEHVISVRKGDGLEVIQPNEVDCITIAGMGGTLIKNILDKGKEKLVGVKRLILQPNVGAHVVRQWLIDHDWELIAERILEEDGKIYEVLVAEKGDGKKPYVHLEAEVLLGPFLLKEQNEAFRKKWRQEIAQWRKIVHELSKKATTDEALAKRKELERKIQLVEGILE</sequence>
<accession>A0A327YNE4</accession>
<dbReference type="InterPro" id="IPR006901">
    <property type="entry name" value="TrmK"/>
</dbReference>
<gene>
    <name evidence="1" type="ORF">B0I26_102415</name>
</gene>
<dbReference type="PANTHER" id="PTHR38451:SF1">
    <property type="entry name" value="TRNA (ADENINE(22)-N(1))-METHYLTRANSFERASE"/>
    <property type="match status" value="1"/>
</dbReference>
<dbReference type="EMBL" id="QLMH01000002">
    <property type="protein sequence ID" value="RAK22420.1"/>
    <property type="molecule type" value="Genomic_DNA"/>
</dbReference>
<evidence type="ECO:0000313" key="1">
    <source>
        <dbReference type="EMBL" id="RAK22420.1"/>
    </source>
</evidence>
<dbReference type="Pfam" id="PF04816">
    <property type="entry name" value="TrmK"/>
    <property type="match status" value="1"/>
</dbReference>
<dbReference type="GO" id="GO:0160105">
    <property type="term" value="F:tRNA (adenine(22)-N1)-methyltransferase activity"/>
    <property type="evidence" value="ECO:0007669"/>
    <property type="project" value="InterPro"/>
</dbReference>
<dbReference type="AlphaFoldDB" id="A0A327YNE4"/>
<comment type="caution">
    <text evidence="1">The sequence shown here is derived from an EMBL/GenBank/DDBJ whole genome shotgun (WGS) entry which is preliminary data.</text>
</comment>
<dbReference type="Gene3D" id="1.10.287.1890">
    <property type="match status" value="1"/>
</dbReference>
<dbReference type="Gene3D" id="3.40.50.150">
    <property type="entry name" value="Vaccinia Virus protein VP39"/>
    <property type="match status" value="1"/>
</dbReference>